<dbReference type="InterPro" id="IPR036396">
    <property type="entry name" value="Cyt_P450_sf"/>
</dbReference>
<keyword evidence="3 7" id="KW-0479">Metal-binding</keyword>
<keyword evidence="2 7" id="KW-0349">Heme</keyword>
<dbReference type="InterPro" id="IPR017972">
    <property type="entry name" value="Cyt_P450_CS"/>
</dbReference>
<dbReference type="SUPFAM" id="SSF48264">
    <property type="entry name" value="Cytochrome P450"/>
    <property type="match status" value="1"/>
</dbReference>
<keyword evidence="10" id="KW-1185">Reference proteome</keyword>
<keyword evidence="4 8" id="KW-0560">Oxidoreductase</keyword>
<dbReference type="PROSITE" id="PS00086">
    <property type="entry name" value="CYTOCHROME_P450"/>
    <property type="match status" value="1"/>
</dbReference>
<sequence length="127" mass="14473">LSALGDPNPLKVQIPTIEQLKNILLLDLVNKELMRIMTTVSAFLKKSTTISTLIHHNPNDFPDPYKFKLERFADNSNEESRNWQPFGNGPRKCIGSTFALLEQRVTLSICYRSLNFVLARIIQITIS</sequence>
<comment type="cofactor">
    <cofactor evidence="7">
        <name>heme</name>
        <dbReference type="ChEBI" id="CHEBI:30413"/>
    </cofactor>
</comment>
<evidence type="ECO:0000256" key="4">
    <source>
        <dbReference type="ARBA" id="ARBA00023002"/>
    </source>
</evidence>
<evidence type="ECO:0000256" key="8">
    <source>
        <dbReference type="RuleBase" id="RU000461"/>
    </source>
</evidence>
<name>A0A137NPP4_CONC2</name>
<evidence type="ECO:0000256" key="1">
    <source>
        <dbReference type="ARBA" id="ARBA00010617"/>
    </source>
</evidence>
<dbReference type="Gene3D" id="1.10.630.10">
    <property type="entry name" value="Cytochrome P450"/>
    <property type="match status" value="1"/>
</dbReference>
<dbReference type="Proteomes" id="UP000070444">
    <property type="component" value="Unassembled WGS sequence"/>
</dbReference>
<dbReference type="InterPro" id="IPR050196">
    <property type="entry name" value="Cytochrome_P450_Monoox"/>
</dbReference>
<evidence type="ECO:0000313" key="10">
    <source>
        <dbReference type="Proteomes" id="UP000070444"/>
    </source>
</evidence>
<dbReference type="InterPro" id="IPR001128">
    <property type="entry name" value="Cyt_P450"/>
</dbReference>
<evidence type="ECO:0000256" key="7">
    <source>
        <dbReference type="PIRSR" id="PIRSR602401-1"/>
    </source>
</evidence>
<dbReference type="GO" id="GO:0005506">
    <property type="term" value="F:iron ion binding"/>
    <property type="evidence" value="ECO:0007669"/>
    <property type="project" value="InterPro"/>
</dbReference>
<keyword evidence="5 7" id="KW-0408">Iron</keyword>
<evidence type="ECO:0000256" key="3">
    <source>
        <dbReference type="ARBA" id="ARBA00022723"/>
    </source>
</evidence>
<dbReference type="PANTHER" id="PTHR24291:SF50">
    <property type="entry name" value="BIFUNCTIONAL ALBAFLAVENONE MONOOXYGENASE_TERPENE SYNTHASE"/>
    <property type="match status" value="1"/>
</dbReference>
<dbReference type="GO" id="GO:0020037">
    <property type="term" value="F:heme binding"/>
    <property type="evidence" value="ECO:0007669"/>
    <property type="project" value="InterPro"/>
</dbReference>
<gene>
    <name evidence="9" type="ORF">CONCODRAFT_14082</name>
</gene>
<evidence type="ECO:0000313" key="9">
    <source>
        <dbReference type="EMBL" id="KXN64709.1"/>
    </source>
</evidence>
<dbReference type="PRINTS" id="PR00463">
    <property type="entry name" value="EP450I"/>
</dbReference>
<protein>
    <submittedName>
        <fullName evidence="9">Cytochrome P450</fullName>
    </submittedName>
</protein>
<dbReference type="PANTHER" id="PTHR24291">
    <property type="entry name" value="CYTOCHROME P450 FAMILY 4"/>
    <property type="match status" value="1"/>
</dbReference>
<comment type="similarity">
    <text evidence="1 8">Belongs to the cytochrome P450 family.</text>
</comment>
<keyword evidence="6 8" id="KW-0503">Monooxygenase</keyword>
<dbReference type="InterPro" id="IPR002401">
    <property type="entry name" value="Cyt_P450_E_grp-I"/>
</dbReference>
<dbReference type="GO" id="GO:0004497">
    <property type="term" value="F:monooxygenase activity"/>
    <property type="evidence" value="ECO:0007669"/>
    <property type="project" value="UniProtKB-KW"/>
</dbReference>
<organism evidence="9 10">
    <name type="scientific">Conidiobolus coronatus (strain ATCC 28846 / CBS 209.66 / NRRL 28638)</name>
    <name type="common">Delacroixia coronata</name>
    <dbReference type="NCBI Taxonomy" id="796925"/>
    <lineage>
        <taxon>Eukaryota</taxon>
        <taxon>Fungi</taxon>
        <taxon>Fungi incertae sedis</taxon>
        <taxon>Zoopagomycota</taxon>
        <taxon>Entomophthoromycotina</taxon>
        <taxon>Entomophthoromycetes</taxon>
        <taxon>Entomophthorales</taxon>
        <taxon>Ancylistaceae</taxon>
        <taxon>Conidiobolus</taxon>
    </lineage>
</organism>
<feature type="binding site" description="axial binding residue" evidence="7">
    <location>
        <position position="93"/>
    </location>
    <ligand>
        <name>heme</name>
        <dbReference type="ChEBI" id="CHEBI:30413"/>
    </ligand>
    <ligandPart>
        <name>Fe</name>
        <dbReference type="ChEBI" id="CHEBI:18248"/>
    </ligandPart>
</feature>
<dbReference type="OrthoDB" id="1103324at2759"/>
<evidence type="ECO:0000256" key="5">
    <source>
        <dbReference type="ARBA" id="ARBA00023004"/>
    </source>
</evidence>
<feature type="non-terminal residue" evidence="9">
    <location>
        <position position="1"/>
    </location>
</feature>
<evidence type="ECO:0000256" key="6">
    <source>
        <dbReference type="ARBA" id="ARBA00023033"/>
    </source>
</evidence>
<dbReference type="STRING" id="796925.A0A137NPP4"/>
<dbReference type="GO" id="GO:0016705">
    <property type="term" value="F:oxidoreductase activity, acting on paired donors, with incorporation or reduction of molecular oxygen"/>
    <property type="evidence" value="ECO:0007669"/>
    <property type="project" value="InterPro"/>
</dbReference>
<reference evidence="9 10" key="1">
    <citation type="journal article" date="2015" name="Genome Biol. Evol.">
        <title>Phylogenomic analyses indicate that early fungi evolved digesting cell walls of algal ancestors of land plants.</title>
        <authorList>
            <person name="Chang Y."/>
            <person name="Wang S."/>
            <person name="Sekimoto S."/>
            <person name="Aerts A.L."/>
            <person name="Choi C."/>
            <person name="Clum A."/>
            <person name="LaButti K.M."/>
            <person name="Lindquist E.A."/>
            <person name="Yee Ngan C."/>
            <person name="Ohm R.A."/>
            <person name="Salamov A.A."/>
            <person name="Grigoriev I.V."/>
            <person name="Spatafora J.W."/>
            <person name="Berbee M.L."/>
        </authorList>
    </citation>
    <scope>NUCLEOTIDE SEQUENCE [LARGE SCALE GENOMIC DNA]</scope>
    <source>
        <strain evidence="9 10">NRRL 28638</strain>
    </source>
</reference>
<dbReference type="Pfam" id="PF00067">
    <property type="entry name" value="p450"/>
    <property type="match status" value="1"/>
</dbReference>
<proteinExistence type="inferred from homology"/>
<accession>A0A137NPP4</accession>
<dbReference type="AlphaFoldDB" id="A0A137NPP4"/>
<dbReference type="EMBL" id="KQ965250">
    <property type="protein sequence ID" value="KXN64709.1"/>
    <property type="molecule type" value="Genomic_DNA"/>
</dbReference>
<evidence type="ECO:0000256" key="2">
    <source>
        <dbReference type="ARBA" id="ARBA00022617"/>
    </source>
</evidence>